<dbReference type="AlphaFoldDB" id="A0A5E8B5G5"/>
<feature type="compositionally biased region" description="Low complexity" evidence="1">
    <location>
        <begin position="283"/>
        <end position="299"/>
    </location>
</feature>
<dbReference type="Proteomes" id="UP000398389">
    <property type="component" value="Unassembled WGS sequence"/>
</dbReference>
<name>A0A5E8B5G5_9ASCO</name>
<gene>
    <name evidence="2" type="ORF">SAPINGB_P001385</name>
</gene>
<dbReference type="EMBL" id="CABVLU010000001">
    <property type="protein sequence ID" value="VVT46784.1"/>
    <property type="molecule type" value="Genomic_DNA"/>
</dbReference>
<feature type="region of interest" description="Disordered" evidence="1">
    <location>
        <begin position="743"/>
        <end position="764"/>
    </location>
</feature>
<feature type="compositionally biased region" description="Low complexity" evidence="1">
    <location>
        <begin position="502"/>
        <end position="528"/>
    </location>
</feature>
<feature type="region of interest" description="Disordered" evidence="1">
    <location>
        <begin position="441"/>
        <end position="539"/>
    </location>
</feature>
<feature type="compositionally biased region" description="Low complexity" evidence="1">
    <location>
        <begin position="449"/>
        <end position="460"/>
    </location>
</feature>
<dbReference type="GeneID" id="43580208"/>
<accession>A0A5E8B5G5</accession>
<dbReference type="OrthoDB" id="4091210at2759"/>
<sequence length="824" mass="90844">MPQHASTDFSLSLLKSSSAGRKRQALAEARKNNDHVFMALYQDRLSYKDMKALISALGLSNSPRAHDILMSYRILSTLEKYLEETDSWSFNMLSNYEFQKNVRQFDLDVAIVVGARSEHLLAEIYSWNIPKLKKTIMGFSTYSSDDATILTVLVFRILNNYSTLEFTLQLALSRATLIKIHHEMCSLFTKIPGADEDPLYDDPYHRRERARNESLVEAYRRFVTSLLSELESTPFESVQQELFQIVRDLRSMFYKFADSNTSKNLKSLEQQSNQTGQPPLSNSEPQTPLSPTPSSDPSLNIPKMTIPENLAANDINNNNNNSNTTKQPSAKNPTDIHPEPHFDNNYKQQKNNNNIPDPTASKKMDTPPLSDSSRSTLNSFFGSSIPTSTSSSFLSGSTTRAKKTSRRKTSGSSSSVVSSLSEELPNMLQAFELARRREEYFKQHQQQFSSPPGTPSTSTTSDHDPLKTPTSSTTSDNIFSPESSTTSYFTSPTQSSYGPELSSNSNSSSNPTSSSSSSTITHSTSMSSLHPPPPNANIKHQSPIAEAAVSSEQMVQVKMVNGRMMMKIENGQYVDMQEWADRANTVSEVNHQSATHPSYSIHMPSSPTHSHASLHTETGLKKKPQPSTEPKQPQRAVTATVTNDDLTKKPVAPHSVSTPDLASQIVVPSVTTIPSSVSTPSFGVASIFQPWLRSSYNAGATPVIPKDEVDNSLVVSKKSQKQIADKNQPQPMSTLDFLRQNAPGLGLSTIPESRSSQPQHPPPVLLKNDTSVFKQKQLPVAPSAASTPAINTSVVANGDKSWIKGMIGNAEMQFPKNYTNEMGF</sequence>
<protein>
    <submittedName>
        <fullName evidence="2">Uncharacterized protein</fullName>
    </submittedName>
</protein>
<feature type="compositionally biased region" description="Low complexity" evidence="1">
    <location>
        <begin position="410"/>
        <end position="419"/>
    </location>
</feature>
<feature type="compositionally biased region" description="Polar residues" evidence="1">
    <location>
        <begin position="468"/>
        <end position="497"/>
    </location>
</feature>
<feature type="compositionally biased region" description="Polar residues" evidence="1">
    <location>
        <begin position="268"/>
        <end position="282"/>
    </location>
</feature>
<dbReference type="RefSeq" id="XP_031851999.1">
    <property type="nucleotide sequence ID" value="XM_031996108.1"/>
</dbReference>
<feature type="region of interest" description="Disordered" evidence="1">
    <location>
        <begin position="590"/>
        <end position="642"/>
    </location>
</feature>
<feature type="region of interest" description="Disordered" evidence="1">
    <location>
        <begin position="268"/>
        <end position="422"/>
    </location>
</feature>
<feature type="compositionally biased region" description="Polar residues" evidence="1">
    <location>
        <begin position="590"/>
        <end position="616"/>
    </location>
</feature>
<feature type="compositionally biased region" description="Polar residues" evidence="1">
    <location>
        <begin position="625"/>
        <end position="642"/>
    </location>
</feature>
<proteinExistence type="predicted"/>
<evidence type="ECO:0000256" key="1">
    <source>
        <dbReference type="SAM" id="MobiDB-lite"/>
    </source>
</evidence>
<organism evidence="2 3">
    <name type="scientific">Magnusiomyces paraingens</name>
    <dbReference type="NCBI Taxonomy" id="2606893"/>
    <lineage>
        <taxon>Eukaryota</taxon>
        <taxon>Fungi</taxon>
        <taxon>Dikarya</taxon>
        <taxon>Ascomycota</taxon>
        <taxon>Saccharomycotina</taxon>
        <taxon>Dipodascomycetes</taxon>
        <taxon>Dipodascales</taxon>
        <taxon>Dipodascaceae</taxon>
        <taxon>Magnusiomyces</taxon>
    </lineage>
</organism>
<feature type="compositionally biased region" description="Basic residues" evidence="1">
    <location>
        <begin position="400"/>
        <end position="409"/>
    </location>
</feature>
<feature type="compositionally biased region" description="Polar residues" evidence="1">
    <location>
        <begin position="369"/>
        <end position="378"/>
    </location>
</feature>
<keyword evidence="3" id="KW-1185">Reference proteome</keyword>
<feature type="compositionally biased region" description="Low complexity" evidence="1">
    <location>
        <begin position="309"/>
        <end position="323"/>
    </location>
</feature>
<reference evidence="2 3" key="1">
    <citation type="submission" date="2019-09" db="EMBL/GenBank/DDBJ databases">
        <authorList>
            <person name="Brejova B."/>
        </authorList>
    </citation>
    <scope>NUCLEOTIDE SEQUENCE [LARGE SCALE GENOMIC DNA]</scope>
</reference>
<feature type="compositionally biased region" description="Basic and acidic residues" evidence="1">
    <location>
        <begin position="334"/>
        <end position="344"/>
    </location>
</feature>
<feature type="compositionally biased region" description="Low complexity" evidence="1">
    <location>
        <begin position="379"/>
        <end position="399"/>
    </location>
</feature>
<feature type="compositionally biased region" description="Low complexity" evidence="1">
    <location>
        <begin position="345"/>
        <end position="354"/>
    </location>
</feature>
<evidence type="ECO:0000313" key="2">
    <source>
        <dbReference type="EMBL" id="VVT46784.1"/>
    </source>
</evidence>
<evidence type="ECO:0000313" key="3">
    <source>
        <dbReference type="Proteomes" id="UP000398389"/>
    </source>
</evidence>